<dbReference type="PANTHER" id="PTHR30004">
    <property type="entry name" value="4-HYDROXYTHREONINE-4-PHOSPHATE DEHYDROGENASE"/>
    <property type="match status" value="1"/>
</dbReference>
<dbReference type="AlphaFoldDB" id="A0A6B0Y4G8"/>
<comment type="subcellular location">
    <subcellularLocation>
        <location evidence="7">Cytoplasm</location>
    </subcellularLocation>
</comment>
<evidence type="ECO:0000256" key="5">
    <source>
        <dbReference type="ARBA" id="ARBA00023027"/>
    </source>
</evidence>
<keyword evidence="1 7" id="KW-0963">Cytoplasm</keyword>
<accession>A0A6B0Y4G8</accession>
<dbReference type="GO" id="GO:0000287">
    <property type="term" value="F:magnesium ion binding"/>
    <property type="evidence" value="ECO:0007669"/>
    <property type="project" value="UniProtKB-UniRule"/>
</dbReference>
<proteinExistence type="inferred from homology"/>
<evidence type="ECO:0000256" key="2">
    <source>
        <dbReference type="ARBA" id="ARBA00022723"/>
    </source>
</evidence>
<evidence type="ECO:0000256" key="3">
    <source>
        <dbReference type="ARBA" id="ARBA00022857"/>
    </source>
</evidence>
<feature type="binding site" evidence="7">
    <location>
        <position position="290"/>
    </location>
    <ligand>
        <name>substrate</name>
    </ligand>
</feature>
<dbReference type="InterPro" id="IPR037510">
    <property type="entry name" value="PdxA"/>
</dbReference>
<dbReference type="NCBIfam" id="TIGR00557">
    <property type="entry name" value="pdxA"/>
    <property type="match status" value="1"/>
</dbReference>
<keyword evidence="5 7" id="KW-0520">NAD</keyword>
<reference evidence="8" key="1">
    <citation type="submission" date="2019-09" db="EMBL/GenBank/DDBJ databases">
        <title>Characterisation of the sponge microbiome using genome-centric metagenomics.</title>
        <authorList>
            <person name="Engelberts J.P."/>
            <person name="Robbins S.J."/>
            <person name="De Goeij J.M."/>
            <person name="Aranda M."/>
            <person name="Bell S.C."/>
            <person name="Webster N.S."/>
        </authorList>
    </citation>
    <scope>NUCLEOTIDE SEQUENCE</scope>
    <source>
        <strain evidence="8">SB0664_bin_43</strain>
    </source>
</reference>
<evidence type="ECO:0000256" key="4">
    <source>
        <dbReference type="ARBA" id="ARBA00023002"/>
    </source>
</evidence>
<dbReference type="GO" id="GO:0042823">
    <property type="term" value="P:pyridoxal phosphate biosynthetic process"/>
    <property type="evidence" value="ECO:0007669"/>
    <property type="project" value="UniProtKB-UniRule"/>
</dbReference>
<comment type="pathway">
    <text evidence="7">Cofactor biosynthesis; pyridoxine 5'-phosphate biosynthesis; pyridoxine 5'-phosphate from D-erythrose 4-phosphate: step 4/5.</text>
</comment>
<keyword evidence="3 7" id="KW-0521">NADP</keyword>
<feature type="binding site" evidence="7">
    <location>
        <position position="272"/>
    </location>
    <ligand>
        <name>substrate</name>
    </ligand>
</feature>
<dbReference type="EMBL" id="VXRY01000454">
    <property type="protein sequence ID" value="MXY34619.1"/>
    <property type="molecule type" value="Genomic_DNA"/>
</dbReference>
<protein>
    <recommendedName>
        <fullName evidence="7">4-hydroxythreonine-4-phosphate dehydrogenase</fullName>
        <ecNumber evidence="7">1.1.1.262</ecNumber>
    </recommendedName>
    <alternativeName>
        <fullName evidence="7">4-(phosphohydroxy)-L-threonine dehydrogenase</fullName>
    </alternativeName>
</protein>
<comment type="catalytic activity">
    <reaction evidence="7">
        <text>4-(phosphooxy)-L-threonine + NAD(+) = 3-amino-2-oxopropyl phosphate + CO2 + NADH</text>
        <dbReference type="Rhea" id="RHEA:32275"/>
        <dbReference type="ChEBI" id="CHEBI:16526"/>
        <dbReference type="ChEBI" id="CHEBI:57279"/>
        <dbReference type="ChEBI" id="CHEBI:57540"/>
        <dbReference type="ChEBI" id="CHEBI:57945"/>
        <dbReference type="ChEBI" id="CHEBI:58452"/>
        <dbReference type="EC" id="1.1.1.262"/>
    </reaction>
</comment>
<name>A0A6B0Y4G8_9RHOB</name>
<comment type="miscellaneous">
    <text evidence="7">The active site is located at the dimer interface.</text>
</comment>
<dbReference type="GO" id="GO:0005737">
    <property type="term" value="C:cytoplasm"/>
    <property type="evidence" value="ECO:0007669"/>
    <property type="project" value="UniProtKB-SubCell"/>
</dbReference>
<gene>
    <name evidence="7 8" type="primary">pdxA</name>
    <name evidence="8" type="ORF">F4Y60_11140</name>
</gene>
<organism evidence="8">
    <name type="scientific">Boseongicola sp. SB0664_bin_43</name>
    <dbReference type="NCBI Taxonomy" id="2604844"/>
    <lineage>
        <taxon>Bacteria</taxon>
        <taxon>Pseudomonadati</taxon>
        <taxon>Pseudomonadota</taxon>
        <taxon>Alphaproteobacteria</taxon>
        <taxon>Rhodobacterales</taxon>
        <taxon>Paracoccaceae</taxon>
        <taxon>Boseongicola</taxon>
    </lineage>
</organism>
<dbReference type="Gene3D" id="3.40.718.10">
    <property type="entry name" value="Isopropylmalate Dehydrogenase"/>
    <property type="match status" value="1"/>
</dbReference>
<comment type="cofactor">
    <cofactor evidence="7">
        <name>Zn(2+)</name>
        <dbReference type="ChEBI" id="CHEBI:29105"/>
    </cofactor>
    <cofactor evidence="7">
        <name>Mg(2+)</name>
        <dbReference type="ChEBI" id="CHEBI:18420"/>
    </cofactor>
    <cofactor evidence="7">
        <name>Co(2+)</name>
        <dbReference type="ChEBI" id="CHEBI:48828"/>
    </cofactor>
    <text evidence="7">Binds 1 divalent metal cation per subunit. Can use ions such as Zn(2+), Mg(2+) or Co(2+).</text>
</comment>
<dbReference type="HAMAP" id="MF_00536">
    <property type="entry name" value="PdxA"/>
    <property type="match status" value="1"/>
</dbReference>
<comment type="caution">
    <text evidence="8">The sequence shown here is derived from an EMBL/GenBank/DDBJ whole genome shotgun (WGS) entry which is preliminary data.</text>
</comment>
<comment type="caution">
    <text evidence="7">Lacks conserved residue(s) required for the propagation of feature annotation.</text>
</comment>
<keyword evidence="4 7" id="KW-0560">Oxidoreductase</keyword>
<dbReference type="GO" id="GO:0008270">
    <property type="term" value="F:zinc ion binding"/>
    <property type="evidence" value="ECO:0007669"/>
    <property type="project" value="UniProtKB-UniRule"/>
</dbReference>
<dbReference type="UniPathway" id="UPA00244">
    <property type="reaction ID" value="UER00312"/>
</dbReference>
<comment type="function">
    <text evidence="7">Catalyzes the NAD(P)-dependent oxidation of 4-(phosphooxy)-L-threonine (HTP) into 2-amino-3-oxo-4-(phosphooxy)butyric acid which spontaneously decarboxylates to form 3-amino-2-oxopropyl phosphate (AHAP).</text>
</comment>
<feature type="binding site" evidence="7">
    <location>
        <position position="264"/>
    </location>
    <ligand>
        <name>a divalent metal cation</name>
        <dbReference type="ChEBI" id="CHEBI:60240"/>
        <note>ligand shared between dimeric partners</note>
    </ligand>
</feature>
<evidence type="ECO:0000256" key="7">
    <source>
        <dbReference type="HAMAP-Rule" id="MF_00536"/>
    </source>
</evidence>
<evidence type="ECO:0000256" key="6">
    <source>
        <dbReference type="ARBA" id="ARBA00023096"/>
    </source>
</evidence>
<comment type="similarity">
    <text evidence="7">Belongs to the PdxA family.</text>
</comment>
<dbReference type="PANTHER" id="PTHR30004:SF6">
    <property type="entry name" value="D-THREONATE 4-PHOSPHATE DEHYDROGENASE"/>
    <property type="match status" value="1"/>
</dbReference>
<dbReference type="GO" id="GO:0008615">
    <property type="term" value="P:pyridoxine biosynthetic process"/>
    <property type="evidence" value="ECO:0007669"/>
    <property type="project" value="UniProtKB-UniRule"/>
</dbReference>
<keyword evidence="7" id="KW-0170">Cobalt</keyword>
<keyword evidence="7" id="KW-0862">Zinc</keyword>
<keyword evidence="7" id="KW-0460">Magnesium</keyword>
<keyword evidence="2 7" id="KW-0479">Metal-binding</keyword>
<dbReference type="SUPFAM" id="SSF53659">
    <property type="entry name" value="Isocitrate/Isopropylmalate dehydrogenase-like"/>
    <property type="match status" value="1"/>
</dbReference>
<feature type="binding site" evidence="7">
    <location>
        <position position="134"/>
    </location>
    <ligand>
        <name>substrate</name>
    </ligand>
</feature>
<evidence type="ECO:0000313" key="8">
    <source>
        <dbReference type="EMBL" id="MXY34619.1"/>
    </source>
</evidence>
<dbReference type="NCBIfam" id="NF003699">
    <property type="entry name" value="PRK05312.1"/>
    <property type="match status" value="1"/>
</dbReference>
<dbReference type="Pfam" id="PF04166">
    <property type="entry name" value="PdxA"/>
    <property type="match status" value="1"/>
</dbReference>
<dbReference type="GO" id="GO:0050897">
    <property type="term" value="F:cobalt ion binding"/>
    <property type="evidence" value="ECO:0007669"/>
    <property type="project" value="UniProtKB-UniRule"/>
</dbReference>
<dbReference type="GO" id="GO:0051287">
    <property type="term" value="F:NAD binding"/>
    <property type="evidence" value="ECO:0007669"/>
    <property type="project" value="InterPro"/>
</dbReference>
<feature type="binding site" evidence="7">
    <location>
        <position position="209"/>
    </location>
    <ligand>
        <name>a divalent metal cation</name>
        <dbReference type="ChEBI" id="CHEBI:60240"/>
        <note>ligand shared between dimeric partners</note>
    </ligand>
</feature>
<dbReference type="GO" id="GO:0050570">
    <property type="term" value="F:4-hydroxythreonine-4-phosphate dehydrogenase activity"/>
    <property type="evidence" value="ECO:0007669"/>
    <property type="project" value="UniProtKB-UniRule"/>
</dbReference>
<evidence type="ECO:0000256" key="1">
    <source>
        <dbReference type="ARBA" id="ARBA00022490"/>
    </source>
</evidence>
<comment type="subunit">
    <text evidence="7">Homodimer.</text>
</comment>
<dbReference type="EC" id="1.1.1.262" evidence="7"/>
<feature type="binding site" evidence="7">
    <location>
        <position position="281"/>
    </location>
    <ligand>
        <name>substrate</name>
    </ligand>
</feature>
<dbReference type="InterPro" id="IPR005255">
    <property type="entry name" value="PdxA_fam"/>
</dbReference>
<sequence length="332" mass="34393">MTGPDVLPVAVSCGDPSGIGPEIIAAAWETLRDELPFFMIGDPKHVPAGTRTAMIDAPADARSAMADGLPVLQLAFPKPARPGHPDPENAPGVVEAIHRAVELVGKGAASAICTAPASKRELVSHAGFAFPGQTEFLAHHAGGGQAVMMLASAELKVVPVTTHIPISEVSGTLDAELLETTIRVTDRALHEDFGVSEPRRIAVAGLNPHAGECGVLGLEDATVIAPVCERLRAEGMSIEGPLSADTMFSATARAGYDAAIAMYHDQALIPVKTLAFEGGVNVTLGLPIVRTSPDHGTAFDIAGRGQANPASMIAALRLARKIATARLANKCR</sequence>
<keyword evidence="6 7" id="KW-0664">Pyridoxine biosynthesis</keyword>
<feature type="binding site" evidence="7">
    <location>
        <position position="163"/>
    </location>
    <ligand>
        <name>a divalent metal cation</name>
        <dbReference type="ChEBI" id="CHEBI:60240"/>
        <note>ligand shared between dimeric partners</note>
    </ligand>
</feature>